<evidence type="ECO:0000259" key="2">
    <source>
        <dbReference type="PROSITE" id="PS51834"/>
    </source>
</evidence>
<dbReference type="GO" id="GO:0005096">
    <property type="term" value="F:GTPase activator activity"/>
    <property type="evidence" value="ECO:0007669"/>
    <property type="project" value="InterPro"/>
</dbReference>
<dbReference type="GO" id="GO:1904263">
    <property type="term" value="P:positive regulation of TORC1 signaling"/>
    <property type="evidence" value="ECO:0007669"/>
    <property type="project" value="TreeGrafter"/>
</dbReference>
<dbReference type="InterPro" id="IPR037520">
    <property type="entry name" value="Folliculin/SMCR8_longin"/>
</dbReference>
<accession>A0A0C9LW75</accession>
<dbReference type="InterPro" id="IPR012349">
    <property type="entry name" value="Split_barrel_FMN-bd"/>
</dbReference>
<dbReference type="Pfam" id="PF13883">
    <property type="entry name" value="CREG_beta-barrel"/>
    <property type="match status" value="1"/>
</dbReference>
<feature type="domain" description="UDENN FLCN/SMCR8-type" evidence="2">
    <location>
        <begin position="132"/>
        <end position="513"/>
    </location>
</feature>
<sequence>MNALVALLHFCEVHGPCVVYCTQTIHSNSPTLNDNDLCSNDSNTSTSPIPILSSKYPAALQQASSMSTTYSSSSLRKNSVSSLNTTTTTNIPGTGVPSAMATTPTSIGTIGTAPSTTCAACTAQLPLINNGTSIIEARRLITTDDDDPTIQYIGTSKSPQQPHLYKAVRLACVRSLTAEFCQGRDGPVLFGDDENGHVMSYMFKLRDAQARGEARFYALMMLMTDRVYLVSCWPLLVSAFRSMALNLQERANIVFQREKDGMRQITHSSRRAPAMISQDQFYRRRSNTALRSLVDLLGIKDIYAQIQAQFSYTLKLASRKRMEKLTLGRRESALYQKLKADYEAKKKSNNSRGHILTLMDESVSKEFSGFPFGIMEYYSDKCTPNGNLLLFMSDLQMSARNMHRDTEKVAFTITALHDYNPGWNNQSTPVQQPRFTMFGSIDKVPESKTEIAMDCFTKTHAEAKPWKSFHDFNFYEFHVKGIYYVGGFGGLNYIGWIPLDLYQTAGFGRLVEQ</sequence>
<dbReference type="AlphaFoldDB" id="A0A0C9LW75"/>
<dbReference type="Pfam" id="PF11704">
    <property type="entry name" value="Folliculin"/>
    <property type="match status" value="1"/>
</dbReference>
<evidence type="ECO:0000313" key="3">
    <source>
        <dbReference type="EMBL" id="GAN08035.1"/>
    </source>
</evidence>
<gene>
    <name evidence="3" type="ORF">MAM1_0186d07541</name>
</gene>
<dbReference type="SUPFAM" id="SSF50475">
    <property type="entry name" value="FMN-binding split barrel"/>
    <property type="match status" value="1"/>
</dbReference>
<organism evidence="3">
    <name type="scientific">Mucor ambiguus</name>
    <dbReference type="NCBI Taxonomy" id="91626"/>
    <lineage>
        <taxon>Eukaryota</taxon>
        <taxon>Fungi</taxon>
        <taxon>Fungi incertae sedis</taxon>
        <taxon>Mucoromycota</taxon>
        <taxon>Mucoromycotina</taxon>
        <taxon>Mucoromycetes</taxon>
        <taxon>Mucorales</taxon>
        <taxon>Mucorineae</taxon>
        <taxon>Mucoraceae</taxon>
        <taxon>Mucor</taxon>
    </lineage>
</organism>
<evidence type="ECO:0000313" key="4">
    <source>
        <dbReference type="Proteomes" id="UP000053815"/>
    </source>
</evidence>
<feature type="signal peptide" evidence="1">
    <location>
        <begin position="1"/>
        <end position="15"/>
    </location>
</feature>
<dbReference type="InterPro" id="IPR055343">
    <property type="entry name" value="CREG_beta-barrel"/>
</dbReference>
<keyword evidence="1" id="KW-0732">Signal</keyword>
<reference evidence="3" key="1">
    <citation type="submission" date="2014-09" db="EMBL/GenBank/DDBJ databases">
        <title>Draft genome sequence of an oleaginous Mucoromycotina fungus Mucor ambiguus NBRC6742.</title>
        <authorList>
            <person name="Takeda I."/>
            <person name="Yamane N."/>
            <person name="Morita T."/>
            <person name="Tamano K."/>
            <person name="Machida M."/>
            <person name="Baker S."/>
            <person name="Koike H."/>
        </authorList>
    </citation>
    <scope>NUCLEOTIDE SEQUENCE</scope>
    <source>
        <strain evidence="3">NBRC 6742</strain>
    </source>
</reference>
<name>A0A0C9LW75_9FUNG</name>
<dbReference type="InterPro" id="IPR021713">
    <property type="entry name" value="Folliculin"/>
</dbReference>
<dbReference type="PANTHER" id="PTHR31441:SF2">
    <property type="entry name" value="FOLLICULIN"/>
    <property type="match status" value="1"/>
</dbReference>
<keyword evidence="4" id="KW-1185">Reference proteome</keyword>
<dbReference type="InterPro" id="IPR037521">
    <property type="entry name" value="FLCN/SMCR8_DENN"/>
</dbReference>
<proteinExistence type="predicted"/>
<dbReference type="Proteomes" id="UP000053815">
    <property type="component" value="Unassembled WGS sequence"/>
</dbReference>
<evidence type="ECO:0000256" key="1">
    <source>
        <dbReference type="SAM" id="SignalP"/>
    </source>
</evidence>
<dbReference type="PROSITE" id="PS51834">
    <property type="entry name" value="DENN_FLCN_SMCR8"/>
    <property type="match status" value="1"/>
</dbReference>
<dbReference type="STRING" id="91626.A0A0C9LW75"/>
<dbReference type="GO" id="GO:0005829">
    <property type="term" value="C:cytosol"/>
    <property type="evidence" value="ECO:0007669"/>
    <property type="project" value="TreeGrafter"/>
</dbReference>
<dbReference type="PANTHER" id="PTHR31441">
    <property type="entry name" value="FOLLICULIN FAMILY MEMBER"/>
    <property type="match status" value="1"/>
</dbReference>
<protein>
    <submittedName>
        <fullName evidence="3">Folliculin-like</fullName>
    </submittedName>
</protein>
<feature type="chain" id="PRO_5013198302" evidence="1">
    <location>
        <begin position="16"/>
        <end position="513"/>
    </location>
</feature>
<dbReference type="Gene3D" id="2.30.110.10">
    <property type="entry name" value="Electron Transport, Fmn-binding Protein, Chain A"/>
    <property type="match status" value="1"/>
</dbReference>
<dbReference type="OrthoDB" id="5599713at2759"/>
<dbReference type="EMBL" id="DF836475">
    <property type="protein sequence ID" value="GAN08035.1"/>
    <property type="molecule type" value="Genomic_DNA"/>
</dbReference>